<comment type="caution">
    <text evidence="1">The sequence shown here is derived from an EMBL/GenBank/DDBJ whole genome shotgun (WGS) entry which is preliminary data.</text>
</comment>
<dbReference type="OrthoDB" id="3235983at2759"/>
<gene>
    <name evidence="1" type="ORF">BDP27DRAFT_1228389</name>
</gene>
<protein>
    <submittedName>
        <fullName evidence="1">Uncharacterized protein</fullName>
    </submittedName>
</protein>
<proteinExistence type="predicted"/>
<accession>A0A9P5U4Q5</accession>
<dbReference type="AlphaFoldDB" id="A0A9P5U4Q5"/>
<keyword evidence="2" id="KW-1185">Reference proteome</keyword>
<dbReference type="EMBL" id="JADNRY010000096">
    <property type="protein sequence ID" value="KAF9065912.1"/>
    <property type="molecule type" value="Genomic_DNA"/>
</dbReference>
<feature type="non-terminal residue" evidence="1">
    <location>
        <position position="1"/>
    </location>
</feature>
<organism evidence="1 2">
    <name type="scientific">Rhodocollybia butyracea</name>
    <dbReference type="NCBI Taxonomy" id="206335"/>
    <lineage>
        <taxon>Eukaryota</taxon>
        <taxon>Fungi</taxon>
        <taxon>Dikarya</taxon>
        <taxon>Basidiomycota</taxon>
        <taxon>Agaricomycotina</taxon>
        <taxon>Agaricomycetes</taxon>
        <taxon>Agaricomycetidae</taxon>
        <taxon>Agaricales</taxon>
        <taxon>Marasmiineae</taxon>
        <taxon>Omphalotaceae</taxon>
        <taxon>Rhodocollybia</taxon>
    </lineage>
</organism>
<sequence>RPCPGISTKLLKGQSPHSTYPFTLHDQFGDPWDYSVRRGILALFSPSCCDLKQGERMCEGCTALNDDKRLKGILIRANEGRQQFVGFVLES</sequence>
<dbReference type="Proteomes" id="UP000772434">
    <property type="component" value="Unassembled WGS sequence"/>
</dbReference>
<evidence type="ECO:0000313" key="2">
    <source>
        <dbReference type="Proteomes" id="UP000772434"/>
    </source>
</evidence>
<name>A0A9P5U4Q5_9AGAR</name>
<evidence type="ECO:0000313" key="1">
    <source>
        <dbReference type="EMBL" id="KAF9065912.1"/>
    </source>
</evidence>
<reference evidence="1" key="1">
    <citation type="submission" date="2020-11" db="EMBL/GenBank/DDBJ databases">
        <authorList>
            <consortium name="DOE Joint Genome Institute"/>
            <person name="Ahrendt S."/>
            <person name="Riley R."/>
            <person name="Andreopoulos W."/>
            <person name="Labutti K."/>
            <person name="Pangilinan J."/>
            <person name="Ruiz-Duenas F.J."/>
            <person name="Barrasa J.M."/>
            <person name="Sanchez-Garcia M."/>
            <person name="Camarero S."/>
            <person name="Miyauchi S."/>
            <person name="Serrano A."/>
            <person name="Linde D."/>
            <person name="Babiker R."/>
            <person name="Drula E."/>
            <person name="Ayuso-Fernandez I."/>
            <person name="Pacheco R."/>
            <person name="Padilla G."/>
            <person name="Ferreira P."/>
            <person name="Barriuso J."/>
            <person name="Kellner H."/>
            <person name="Castanera R."/>
            <person name="Alfaro M."/>
            <person name="Ramirez L."/>
            <person name="Pisabarro A.G."/>
            <person name="Kuo A."/>
            <person name="Tritt A."/>
            <person name="Lipzen A."/>
            <person name="He G."/>
            <person name="Yan M."/>
            <person name="Ng V."/>
            <person name="Cullen D."/>
            <person name="Martin F."/>
            <person name="Rosso M.-N."/>
            <person name="Henrissat B."/>
            <person name="Hibbett D."/>
            <person name="Martinez A.T."/>
            <person name="Grigoriev I.V."/>
        </authorList>
    </citation>
    <scope>NUCLEOTIDE SEQUENCE</scope>
    <source>
        <strain evidence="1">AH 40177</strain>
    </source>
</reference>